<protein>
    <submittedName>
        <fullName evidence="1">Uncharacterized protein</fullName>
    </submittedName>
</protein>
<dbReference type="EMBL" id="FZNP01000009">
    <property type="protein sequence ID" value="SNS01825.1"/>
    <property type="molecule type" value="Genomic_DNA"/>
</dbReference>
<gene>
    <name evidence="1" type="ORF">SAMN06265355_109358</name>
</gene>
<dbReference type="Proteomes" id="UP000198420">
    <property type="component" value="Unassembled WGS sequence"/>
</dbReference>
<organism evidence="1 2">
    <name type="scientific">Actinomadura mexicana</name>
    <dbReference type="NCBI Taxonomy" id="134959"/>
    <lineage>
        <taxon>Bacteria</taxon>
        <taxon>Bacillati</taxon>
        <taxon>Actinomycetota</taxon>
        <taxon>Actinomycetes</taxon>
        <taxon>Streptosporangiales</taxon>
        <taxon>Thermomonosporaceae</taxon>
        <taxon>Actinomadura</taxon>
    </lineage>
</organism>
<proteinExistence type="predicted"/>
<accession>A0A239B1K0</accession>
<sequence>MAPHPRTRAQNIARCTAGLLRFATPGEMDALLGHLPKSRVESAVHSFGRPNRVVLEALLRRGRPSDLDLLVQQAVLAGDPPELLGRLLDLDDPEVNATLLTAESALGRIPRNLRRQLAHQTSRRDGVTPLPLPAGVRRTLLSMRGQEPLDHALLCAADPELAGDALLYLGAGADPHGAVLACRTLLEAGRRHEIGQLVEDGRLPAFRWGPEDSEPSVLAYAQAALASAEGERRLRELSERVRRPEFLRSVAEIADVDGCEPWRGRPLVRTVVNRRHPCVPRVGWDAVLADEPRRRAAEGPFPLRAARFVARRTDAPLDLVRIVVADHPDLAVLLPDPAPEVLADLAGAGAGPDVIVKVVGNGFAAGTLTAEFVTATVPEERLRAVAETLWLPGLRGTAQVRARLGLAGDIALTPPFVDETGHGRRRRLREPGKRHHWDPVLAYGERAGRLFAEDRDVTADAVLAEAHVDALLAAVEVEPLLGEVGGMPDPRVLRRLAEHVDRHLGGRPEAWMVALKLLEDGFVGTLPELLATAGAVSG</sequence>
<keyword evidence="2" id="KW-1185">Reference proteome</keyword>
<dbReference type="RefSeq" id="WP_089314163.1">
    <property type="nucleotide sequence ID" value="NZ_FZNP01000009.1"/>
</dbReference>
<name>A0A239B1K0_9ACTN</name>
<dbReference type="AlphaFoldDB" id="A0A239B1K0"/>
<evidence type="ECO:0000313" key="1">
    <source>
        <dbReference type="EMBL" id="SNS01825.1"/>
    </source>
</evidence>
<evidence type="ECO:0000313" key="2">
    <source>
        <dbReference type="Proteomes" id="UP000198420"/>
    </source>
</evidence>
<reference evidence="2" key="1">
    <citation type="submission" date="2017-06" db="EMBL/GenBank/DDBJ databases">
        <authorList>
            <person name="Varghese N."/>
            <person name="Submissions S."/>
        </authorList>
    </citation>
    <scope>NUCLEOTIDE SEQUENCE [LARGE SCALE GENOMIC DNA]</scope>
    <source>
        <strain evidence="2">DSM 44485</strain>
    </source>
</reference>